<protein>
    <submittedName>
        <fullName evidence="7">Uncharacterized protein</fullName>
    </submittedName>
</protein>
<feature type="non-terminal residue" evidence="7">
    <location>
        <position position="1"/>
    </location>
</feature>
<dbReference type="InterPro" id="IPR035952">
    <property type="entry name" value="Rhomboid-like_sf"/>
</dbReference>
<keyword evidence="3 6" id="KW-1133">Transmembrane helix</keyword>
<proteinExistence type="predicted"/>
<evidence type="ECO:0000256" key="5">
    <source>
        <dbReference type="SAM" id="MobiDB-lite"/>
    </source>
</evidence>
<evidence type="ECO:0000313" key="7">
    <source>
        <dbReference type="EMBL" id="GAH10434.1"/>
    </source>
</evidence>
<feature type="region of interest" description="Disordered" evidence="5">
    <location>
        <begin position="71"/>
        <end position="90"/>
    </location>
</feature>
<organism evidence="7">
    <name type="scientific">marine sediment metagenome</name>
    <dbReference type="NCBI Taxonomy" id="412755"/>
    <lineage>
        <taxon>unclassified sequences</taxon>
        <taxon>metagenomes</taxon>
        <taxon>ecological metagenomes</taxon>
    </lineage>
</organism>
<evidence type="ECO:0000256" key="6">
    <source>
        <dbReference type="SAM" id="Phobius"/>
    </source>
</evidence>
<reference evidence="7" key="1">
    <citation type="journal article" date="2014" name="Front. Microbiol.">
        <title>High frequency of phylogenetically diverse reductive dehalogenase-homologous genes in deep subseafloor sedimentary metagenomes.</title>
        <authorList>
            <person name="Kawai M."/>
            <person name="Futagami T."/>
            <person name="Toyoda A."/>
            <person name="Takaki Y."/>
            <person name="Nishi S."/>
            <person name="Hori S."/>
            <person name="Arai W."/>
            <person name="Tsubouchi T."/>
            <person name="Morono Y."/>
            <person name="Uchiyama I."/>
            <person name="Ito T."/>
            <person name="Fujiyama A."/>
            <person name="Inagaki F."/>
            <person name="Takami H."/>
        </authorList>
    </citation>
    <scope>NUCLEOTIDE SEQUENCE</scope>
    <source>
        <strain evidence="7">Expedition CK06-06</strain>
    </source>
</reference>
<dbReference type="SUPFAM" id="SSF144091">
    <property type="entry name" value="Rhomboid-like"/>
    <property type="match status" value="1"/>
</dbReference>
<keyword evidence="2 6" id="KW-0812">Transmembrane</keyword>
<sequence length="124" mass="13751">FIPYFIEIPAFFFLGLWFLLQFISAAGTPAGGGGIAWWAHIGGFVFGILFLKLFLLVPELSISRQIRKKTTKTKSPRLQVIQPTSPSTTTDAPKVYQTIVVTPLEAQLGTRKLLSFSSGSRKNY</sequence>
<dbReference type="GO" id="GO:0016020">
    <property type="term" value="C:membrane"/>
    <property type="evidence" value="ECO:0007669"/>
    <property type="project" value="UniProtKB-SubCell"/>
</dbReference>
<dbReference type="Gene3D" id="1.20.1540.10">
    <property type="entry name" value="Rhomboid-like"/>
    <property type="match status" value="1"/>
</dbReference>
<keyword evidence="4 6" id="KW-0472">Membrane</keyword>
<dbReference type="EMBL" id="BART01037727">
    <property type="protein sequence ID" value="GAH10434.1"/>
    <property type="molecule type" value="Genomic_DNA"/>
</dbReference>
<feature type="transmembrane region" description="Helical" evidence="6">
    <location>
        <begin position="35"/>
        <end position="57"/>
    </location>
</feature>
<evidence type="ECO:0000256" key="2">
    <source>
        <dbReference type="ARBA" id="ARBA00022692"/>
    </source>
</evidence>
<accession>X1DZT4</accession>
<evidence type="ECO:0000256" key="4">
    <source>
        <dbReference type="ARBA" id="ARBA00023136"/>
    </source>
</evidence>
<comment type="caution">
    <text evidence="7">The sequence shown here is derived from an EMBL/GenBank/DDBJ whole genome shotgun (WGS) entry which is preliminary data.</text>
</comment>
<evidence type="ECO:0000256" key="3">
    <source>
        <dbReference type="ARBA" id="ARBA00022989"/>
    </source>
</evidence>
<name>X1DZT4_9ZZZZ</name>
<feature type="compositionally biased region" description="Polar residues" evidence="5">
    <location>
        <begin position="81"/>
        <end position="90"/>
    </location>
</feature>
<evidence type="ECO:0000256" key="1">
    <source>
        <dbReference type="ARBA" id="ARBA00004141"/>
    </source>
</evidence>
<dbReference type="AlphaFoldDB" id="X1DZT4"/>
<gene>
    <name evidence="7" type="ORF">S01H4_62969</name>
</gene>
<comment type="subcellular location">
    <subcellularLocation>
        <location evidence="1">Membrane</location>
        <topology evidence="1">Multi-pass membrane protein</topology>
    </subcellularLocation>
</comment>